<dbReference type="Proteomes" id="UP000008975">
    <property type="component" value="Chromosome"/>
</dbReference>
<dbReference type="RefSeq" id="WP_013583121.1">
    <property type="nucleotide sequence ID" value="NC_015125.1"/>
</dbReference>
<dbReference type="KEGG" id="mts:MTES_0030"/>
<keyword evidence="1" id="KW-0812">Transmembrane</keyword>
<protein>
    <submittedName>
        <fullName evidence="2">Transcriptional regulator</fullName>
    </submittedName>
</protein>
<dbReference type="AlphaFoldDB" id="E8N7G1"/>
<evidence type="ECO:0000313" key="3">
    <source>
        <dbReference type="Proteomes" id="UP000008975"/>
    </source>
</evidence>
<keyword evidence="1" id="KW-1133">Transmembrane helix</keyword>
<accession>E8N7G1</accession>
<dbReference type="HOGENOM" id="CLU_1576722_0_0_11"/>
<dbReference type="eggNOG" id="ENOG50326YF">
    <property type="taxonomic scope" value="Bacteria"/>
</dbReference>
<reference key="2">
    <citation type="submission" date="2011-02" db="EMBL/GenBank/DDBJ databases">
        <title>Genome sequence of Microbacterium testaceum StLB037.</title>
        <authorList>
            <person name="Morohoshi T."/>
            <person name="Wang W.Z."/>
            <person name="Someya N."/>
            <person name="Ikeda T."/>
        </authorList>
    </citation>
    <scope>NUCLEOTIDE SEQUENCE</scope>
    <source>
        <strain>StLB037</strain>
    </source>
</reference>
<sequence length="169" mass="17896">MRFHETLVGPRWLAIAGALTLAFVAVLAVIALPVLITRIDRVGIGTLVVCGVGLVAVVGAGAMGLARRITVTVDDTHVDVRLVPFRVMHLPRGRVAEVRVCQVDPAMAGGIGWRIVGRRRLALWSAGPAVRLTLEDGSLRILQTSRAEELRSAISAGRVGEDGLGRALA</sequence>
<evidence type="ECO:0000256" key="1">
    <source>
        <dbReference type="SAM" id="Phobius"/>
    </source>
</evidence>
<dbReference type="STRING" id="979556.MTES_0030"/>
<reference evidence="2 3" key="1">
    <citation type="journal article" date="2011" name="J. Bacteriol.">
        <title>Genome sequence of Microbacterium testaceum StLB037, an N-acylhomoserine lactone-degrading bacterium isolated from potato leaves.</title>
        <authorList>
            <person name="Morohoshi T."/>
            <person name="Wang W.-Z."/>
            <person name="Someya N."/>
            <person name="Ikeda T."/>
        </authorList>
    </citation>
    <scope>NUCLEOTIDE SEQUENCE [LARGE SCALE GENOMIC DNA]</scope>
    <source>
        <strain evidence="2 3">StLB037</strain>
    </source>
</reference>
<keyword evidence="1" id="KW-0472">Membrane</keyword>
<proteinExistence type="predicted"/>
<gene>
    <name evidence="2" type="ordered locus">MTES_0030</name>
</gene>
<evidence type="ECO:0000313" key="2">
    <source>
        <dbReference type="EMBL" id="BAJ72994.1"/>
    </source>
</evidence>
<feature type="transmembrane region" description="Helical" evidence="1">
    <location>
        <begin position="42"/>
        <end position="66"/>
    </location>
</feature>
<feature type="transmembrane region" description="Helical" evidence="1">
    <location>
        <begin position="12"/>
        <end position="36"/>
    </location>
</feature>
<dbReference type="EMBL" id="AP012052">
    <property type="protein sequence ID" value="BAJ72994.1"/>
    <property type="molecule type" value="Genomic_DNA"/>
</dbReference>
<dbReference type="OrthoDB" id="5074657at2"/>
<name>E8N7G1_MICTS</name>
<organism evidence="2 3">
    <name type="scientific">Microbacterium testaceum (strain StLB037)</name>
    <dbReference type="NCBI Taxonomy" id="979556"/>
    <lineage>
        <taxon>Bacteria</taxon>
        <taxon>Bacillati</taxon>
        <taxon>Actinomycetota</taxon>
        <taxon>Actinomycetes</taxon>
        <taxon>Micrococcales</taxon>
        <taxon>Microbacteriaceae</taxon>
        <taxon>Microbacterium</taxon>
    </lineage>
</organism>